<dbReference type="Pfam" id="PF13861">
    <property type="entry name" value="FLgD_tudor"/>
    <property type="match status" value="1"/>
</dbReference>
<evidence type="ECO:0000313" key="9">
    <source>
        <dbReference type="Proteomes" id="UP000241193"/>
    </source>
</evidence>
<sequence length="224" mass="23307">MSTVSDATQSAQDILASLARKDTQDTSAANRDKTQFLKLLTTQLQNQDPMNPMENAEITSQLAQLSTVEGIEKLNAMMSKLVSAQESSDGLAAAALVGRGVLVEGKNLMLTEAGAVGGFELDGPADQVVLSIRDANGIEVSTVELAGVDAGSHNYIWDGSAKDGSRAADGLYTVSVTATQGNDSVVSRALQFGAVTSVIRGASSTDLQVGDLGIFKMADIKQIL</sequence>
<feature type="domain" description="FlgD/Vpr Ig-like" evidence="6">
    <location>
        <begin position="111"/>
        <end position="181"/>
    </location>
</feature>
<evidence type="ECO:0000256" key="5">
    <source>
        <dbReference type="RuleBase" id="RU362076"/>
    </source>
</evidence>
<evidence type="ECO:0000256" key="2">
    <source>
        <dbReference type="ARBA" id="ARBA00016013"/>
    </source>
</evidence>
<comment type="function">
    <text evidence="4 5">Required for flagellar hook formation. May act as a scaffolding protein.</text>
</comment>
<dbReference type="InterPro" id="IPR025963">
    <property type="entry name" value="FLgD_Tudor"/>
</dbReference>
<dbReference type="InterPro" id="IPR025965">
    <property type="entry name" value="FlgD/Vpr_Ig-like"/>
</dbReference>
<dbReference type="InterPro" id="IPR005648">
    <property type="entry name" value="FlgD"/>
</dbReference>
<evidence type="ECO:0000259" key="6">
    <source>
        <dbReference type="Pfam" id="PF13860"/>
    </source>
</evidence>
<dbReference type="OrthoDB" id="9785233at2"/>
<evidence type="ECO:0000256" key="3">
    <source>
        <dbReference type="ARBA" id="ARBA00022795"/>
    </source>
</evidence>
<protein>
    <recommendedName>
        <fullName evidence="2 5">Basal-body rod modification protein FlgD</fullName>
    </recommendedName>
</protein>
<keyword evidence="3 5" id="KW-1005">Bacterial flagellum biogenesis</keyword>
<organism evidence="8 9">
    <name type="scientific">Pseudothauera lacus</name>
    <dbReference type="NCBI Taxonomy" id="2136175"/>
    <lineage>
        <taxon>Bacteria</taxon>
        <taxon>Pseudomonadati</taxon>
        <taxon>Pseudomonadota</taxon>
        <taxon>Betaproteobacteria</taxon>
        <taxon>Rhodocyclales</taxon>
        <taxon>Zoogloeaceae</taxon>
        <taxon>Pseudothauera</taxon>
    </lineage>
</organism>
<gene>
    <name evidence="8" type="ORF">C8261_04900</name>
</gene>
<dbReference type="Gene3D" id="2.60.40.4070">
    <property type="match status" value="1"/>
</dbReference>
<keyword evidence="8" id="KW-0966">Cell projection</keyword>
<comment type="similarity">
    <text evidence="1 5">Belongs to the FlgD family.</text>
</comment>
<reference evidence="8 9" key="1">
    <citation type="submission" date="2018-03" db="EMBL/GenBank/DDBJ databases">
        <authorList>
            <person name="Keele B.F."/>
        </authorList>
    </citation>
    <scope>NUCLEOTIDE SEQUENCE [LARGE SCALE GENOMIC DNA]</scope>
    <source>
        <strain evidence="8 9">D20</strain>
    </source>
</reference>
<dbReference type="Proteomes" id="UP000241193">
    <property type="component" value="Unassembled WGS sequence"/>
</dbReference>
<evidence type="ECO:0000313" key="8">
    <source>
        <dbReference type="EMBL" id="PTD97346.1"/>
    </source>
</evidence>
<keyword evidence="8" id="KW-0969">Cilium</keyword>
<dbReference type="Pfam" id="PF03963">
    <property type="entry name" value="FlgD"/>
    <property type="match status" value="1"/>
</dbReference>
<dbReference type="Gene3D" id="2.30.30.910">
    <property type="match status" value="1"/>
</dbReference>
<evidence type="ECO:0000256" key="1">
    <source>
        <dbReference type="ARBA" id="ARBA00010577"/>
    </source>
</evidence>
<dbReference type="AlphaFoldDB" id="A0A2T4IHZ5"/>
<reference evidence="8 9" key="2">
    <citation type="submission" date="2018-04" db="EMBL/GenBank/DDBJ databases">
        <title>Thauera lacus sp. nov., isolated from an saline lake in Inner Mongolia, China.</title>
        <authorList>
            <person name="Liang Q.-Y."/>
        </authorList>
    </citation>
    <scope>NUCLEOTIDE SEQUENCE [LARGE SCALE GENOMIC DNA]</scope>
    <source>
        <strain evidence="8 9">D20</strain>
    </source>
</reference>
<keyword evidence="9" id="KW-1185">Reference proteome</keyword>
<dbReference type="Pfam" id="PF13860">
    <property type="entry name" value="FlgD_ig"/>
    <property type="match status" value="1"/>
</dbReference>
<name>A0A2T4IHZ5_9RHOO</name>
<dbReference type="RefSeq" id="WP_107492546.1">
    <property type="nucleotide sequence ID" value="NZ_PZKC01000003.1"/>
</dbReference>
<evidence type="ECO:0000256" key="4">
    <source>
        <dbReference type="ARBA" id="ARBA00024746"/>
    </source>
</evidence>
<proteinExistence type="inferred from homology"/>
<dbReference type="GO" id="GO:0044781">
    <property type="term" value="P:bacterial-type flagellum organization"/>
    <property type="evidence" value="ECO:0007669"/>
    <property type="project" value="UniProtKB-UniRule"/>
</dbReference>
<dbReference type="EMBL" id="PZKC01000003">
    <property type="protein sequence ID" value="PTD97346.1"/>
    <property type="molecule type" value="Genomic_DNA"/>
</dbReference>
<comment type="caution">
    <text evidence="8">The sequence shown here is derived from an EMBL/GenBank/DDBJ whole genome shotgun (WGS) entry which is preliminary data.</text>
</comment>
<keyword evidence="8" id="KW-0282">Flagellum</keyword>
<evidence type="ECO:0000259" key="7">
    <source>
        <dbReference type="Pfam" id="PF13861"/>
    </source>
</evidence>
<feature type="domain" description="FlgD Tudor-like" evidence="7">
    <location>
        <begin position="91"/>
        <end position="221"/>
    </location>
</feature>
<accession>A0A2T4IHZ5</accession>